<dbReference type="PROSITE" id="PS50889">
    <property type="entry name" value="S4"/>
    <property type="match status" value="1"/>
</dbReference>
<organism evidence="6 7">
    <name type="scientific">Coptis chinensis</name>
    <dbReference type="NCBI Taxonomy" id="261450"/>
    <lineage>
        <taxon>Eukaryota</taxon>
        <taxon>Viridiplantae</taxon>
        <taxon>Streptophyta</taxon>
        <taxon>Embryophyta</taxon>
        <taxon>Tracheophyta</taxon>
        <taxon>Spermatophyta</taxon>
        <taxon>Magnoliopsida</taxon>
        <taxon>Ranunculales</taxon>
        <taxon>Ranunculaceae</taxon>
        <taxon>Coptidoideae</taxon>
        <taxon>Coptis</taxon>
    </lineage>
</organism>
<dbReference type="Gene3D" id="3.30.70.580">
    <property type="entry name" value="Pseudouridine synthase I, catalytic domain, N-terminal subdomain"/>
    <property type="match status" value="2"/>
</dbReference>
<proteinExistence type="inferred from homology"/>
<dbReference type="EMBL" id="JADFTS010000007">
    <property type="protein sequence ID" value="KAF9596397.1"/>
    <property type="molecule type" value="Genomic_DNA"/>
</dbReference>
<dbReference type="Gene3D" id="3.10.290.10">
    <property type="entry name" value="RNA-binding S4 domain"/>
    <property type="match status" value="1"/>
</dbReference>
<dbReference type="SMART" id="SM00363">
    <property type="entry name" value="S4"/>
    <property type="match status" value="1"/>
</dbReference>
<feature type="region of interest" description="Disordered" evidence="4">
    <location>
        <begin position="98"/>
        <end position="124"/>
    </location>
</feature>
<reference evidence="6 7" key="1">
    <citation type="submission" date="2020-10" db="EMBL/GenBank/DDBJ databases">
        <title>The Coptis chinensis genome and diversification of protoberbering-type alkaloids.</title>
        <authorList>
            <person name="Wang B."/>
            <person name="Shu S."/>
            <person name="Song C."/>
            <person name="Liu Y."/>
        </authorList>
    </citation>
    <scope>NUCLEOTIDE SEQUENCE [LARGE SCALE GENOMIC DNA]</scope>
    <source>
        <strain evidence="6">HL-2020</strain>
        <tissue evidence="6">Leaf</tissue>
    </source>
</reference>
<dbReference type="OrthoDB" id="440619at2759"/>
<dbReference type="InterPro" id="IPR050343">
    <property type="entry name" value="RsuA_PseudoU_synthase"/>
</dbReference>
<keyword evidence="2" id="KW-0413">Isomerase</keyword>
<dbReference type="InterPro" id="IPR036986">
    <property type="entry name" value="S4_RNA-bd_sf"/>
</dbReference>
<dbReference type="GO" id="GO:0001522">
    <property type="term" value="P:pseudouridine synthesis"/>
    <property type="evidence" value="ECO:0007669"/>
    <property type="project" value="InterPro"/>
</dbReference>
<dbReference type="SUPFAM" id="SSF55174">
    <property type="entry name" value="Alpha-L RNA-binding motif"/>
    <property type="match status" value="1"/>
</dbReference>
<evidence type="ECO:0000256" key="2">
    <source>
        <dbReference type="ARBA" id="ARBA00023235"/>
    </source>
</evidence>
<dbReference type="InterPro" id="IPR020103">
    <property type="entry name" value="PsdUridine_synth_cat_dom_sf"/>
</dbReference>
<dbReference type="InterPro" id="IPR020094">
    <property type="entry name" value="TruA/RsuA/RluB/E/F_N"/>
</dbReference>
<dbReference type="GO" id="GO:0032544">
    <property type="term" value="P:plastid translation"/>
    <property type="evidence" value="ECO:0007669"/>
    <property type="project" value="TreeGrafter"/>
</dbReference>
<dbReference type="GO" id="GO:0009982">
    <property type="term" value="F:pseudouridine synthase activity"/>
    <property type="evidence" value="ECO:0007669"/>
    <property type="project" value="InterPro"/>
</dbReference>
<dbReference type="InterPro" id="IPR018496">
    <property type="entry name" value="PsdUridine_synth_RsuA/RluB_CS"/>
</dbReference>
<evidence type="ECO:0000313" key="7">
    <source>
        <dbReference type="Proteomes" id="UP000631114"/>
    </source>
</evidence>
<dbReference type="Proteomes" id="UP000631114">
    <property type="component" value="Unassembled WGS sequence"/>
</dbReference>
<sequence>MATTLPAALSSSLHVILKPSLTSKPIFKTKAFPLLRSITSKTDFNITFAPPLKPKTPNPKPSSSSPAVPLLIPWIVRGEDGQLKLQSTPPTQLLHDMANAKTTSTSPKKQKKKKKMDTSPVLTSEPKYSKAARRFYNENFRDPPQRLSKLLAAAGVASRRSSEELIFGGKVTVNGSVCNTPQTRVDPGRDIIYVNGNRISKKLPPKVYLALNKPKGYICSSGEKETKSVMSLLDDYLKSWVKVNVDGASFGNPRESVWGATLRDSEGQFLLSCTKAIQAFASRNHGNFGLDGVCTSVWLRPDGEQSMICPRPWPHSPTIISACTHPYWPDPNMNRINPGTPKPRLFTVGRLDVATTGLIIITNDGRRFRSKNFTSFFWLIKGVRYIAAVDGTVNKRHLTSISEGTIIEGVHCRPDSVELLRQQPDMSRPRLRIVVHEGRNHEVRELVKNAGLMLHSLKRVRIGGFRLPSDLGLGKHVELKQGDLKSLGGKT</sequence>
<dbReference type="FunFam" id="3.30.70.1560:FF:000004">
    <property type="entry name" value="Ribosomal large subunit pseudouridine synthase B"/>
    <property type="match status" value="1"/>
</dbReference>
<dbReference type="CDD" id="cd00165">
    <property type="entry name" value="S4"/>
    <property type="match status" value="1"/>
</dbReference>
<dbReference type="Gene3D" id="3.30.70.1560">
    <property type="entry name" value="Alpha-L RNA-binding motif"/>
    <property type="match status" value="1"/>
</dbReference>
<dbReference type="PROSITE" id="PS01149">
    <property type="entry name" value="PSI_RSU"/>
    <property type="match status" value="1"/>
</dbReference>
<comment type="caution">
    <text evidence="6">The sequence shown here is derived from an EMBL/GenBank/DDBJ whole genome shotgun (WGS) entry which is preliminary data.</text>
</comment>
<dbReference type="GO" id="GO:0003723">
    <property type="term" value="F:RNA binding"/>
    <property type="evidence" value="ECO:0007669"/>
    <property type="project" value="UniProtKB-KW"/>
</dbReference>
<evidence type="ECO:0000313" key="6">
    <source>
        <dbReference type="EMBL" id="KAF9596397.1"/>
    </source>
</evidence>
<accession>A0A835HDK6</accession>
<dbReference type="Pfam" id="PF00849">
    <property type="entry name" value="PseudoU_synth_2"/>
    <property type="match status" value="1"/>
</dbReference>
<evidence type="ECO:0000256" key="1">
    <source>
        <dbReference type="ARBA" id="ARBA00008348"/>
    </source>
</evidence>
<dbReference type="Pfam" id="PF01479">
    <property type="entry name" value="S4"/>
    <property type="match status" value="1"/>
</dbReference>
<evidence type="ECO:0000259" key="5">
    <source>
        <dbReference type="SMART" id="SM00363"/>
    </source>
</evidence>
<evidence type="ECO:0000256" key="4">
    <source>
        <dbReference type="SAM" id="MobiDB-lite"/>
    </source>
</evidence>
<dbReference type="GO" id="GO:0000489">
    <property type="term" value="P:maturation of SSU-rRNA from tetracistronic rRNA transcript (SSU-rRNA, LSU-rRNA, 4.5S-rRNA, 5S-rRNA)"/>
    <property type="evidence" value="ECO:0007669"/>
    <property type="project" value="TreeGrafter"/>
</dbReference>
<dbReference type="PANTHER" id="PTHR47683">
    <property type="entry name" value="PSEUDOURIDINE SYNTHASE FAMILY PROTEIN-RELATED"/>
    <property type="match status" value="1"/>
</dbReference>
<protein>
    <recommendedName>
        <fullName evidence="5">RNA-binding S4 domain-containing protein</fullName>
    </recommendedName>
</protein>
<feature type="domain" description="RNA-binding S4" evidence="5">
    <location>
        <begin position="145"/>
        <end position="204"/>
    </location>
</feature>
<dbReference type="GO" id="GO:0000488">
    <property type="term" value="P:maturation of LSU-rRNA from tetracistronic rRNA transcript (SSU-rRNA, LSU-rRNA, 4.5S-rRNA, 5S-rRNA)"/>
    <property type="evidence" value="ECO:0007669"/>
    <property type="project" value="TreeGrafter"/>
</dbReference>
<dbReference type="SUPFAM" id="SSF55120">
    <property type="entry name" value="Pseudouridine synthase"/>
    <property type="match status" value="1"/>
</dbReference>
<dbReference type="PANTHER" id="PTHR47683:SF2">
    <property type="entry name" value="RNA-BINDING S4 DOMAIN-CONTAINING PROTEIN"/>
    <property type="match status" value="1"/>
</dbReference>
<gene>
    <name evidence="6" type="ORF">IFM89_010661</name>
</gene>
<dbReference type="InterPro" id="IPR042092">
    <property type="entry name" value="PsdUridine_s_RsuA/RluB/E/F_cat"/>
</dbReference>
<keyword evidence="3" id="KW-0694">RNA-binding</keyword>
<comment type="similarity">
    <text evidence="1">Belongs to the pseudouridine synthase RsuA family.</text>
</comment>
<dbReference type="FunFam" id="3.10.290.10:FF:000003">
    <property type="entry name" value="Pseudouridine synthase"/>
    <property type="match status" value="1"/>
</dbReference>
<dbReference type="AlphaFoldDB" id="A0A835HDK6"/>
<dbReference type="InterPro" id="IPR002942">
    <property type="entry name" value="S4_RNA-bd"/>
</dbReference>
<dbReference type="InterPro" id="IPR006145">
    <property type="entry name" value="PsdUridine_synth_RsuA/RluA"/>
</dbReference>
<name>A0A835HDK6_9MAGN</name>
<keyword evidence="7" id="KW-1185">Reference proteome</keyword>
<evidence type="ECO:0000256" key="3">
    <source>
        <dbReference type="PROSITE-ProRule" id="PRU00182"/>
    </source>
</evidence>
<dbReference type="GO" id="GO:0009507">
    <property type="term" value="C:chloroplast"/>
    <property type="evidence" value="ECO:0007669"/>
    <property type="project" value="TreeGrafter"/>
</dbReference>